<sequence length="156" mass="17990">MDISEKILKLRKAHNLSQEHLAEQLSVSRQSVSKWETGQSIPETEKLIALGEIFNVTIDYLLKPSEIDEISIRTEILEKQQQQLVEKERKNDRVRFIVLSCLAIYLIAFSIYIIGHFYFEIWNPSIILSEFAIATAIAIAINLKHKYRTNKNSSNG</sequence>
<dbReference type="PANTHER" id="PTHR46558:SF13">
    <property type="entry name" value="HTH-TYPE TRANSCRIPTIONAL REGULATOR IMMR"/>
    <property type="match status" value="1"/>
</dbReference>
<dbReference type="SUPFAM" id="SSF47413">
    <property type="entry name" value="lambda repressor-like DNA-binding domains"/>
    <property type="match status" value="1"/>
</dbReference>
<protein>
    <submittedName>
        <fullName evidence="4">Transcriptional regulator</fullName>
    </submittedName>
</protein>
<organism evidence="4">
    <name type="scientific">Clostridioides difficile</name>
    <name type="common">Peptoclostridium difficile</name>
    <dbReference type="NCBI Taxonomy" id="1496"/>
    <lineage>
        <taxon>Bacteria</taxon>
        <taxon>Bacillati</taxon>
        <taxon>Bacillota</taxon>
        <taxon>Clostridia</taxon>
        <taxon>Peptostreptococcales</taxon>
        <taxon>Peptostreptococcaceae</taxon>
        <taxon>Clostridioides</taxon>
    </lineage>
</organism>
<gene>
    <name evidence="4" type="ORF">pHSJD-312_00077</name>
</gene>
<evidence type="ECO:0000256" key="2">
    <source>
        <dbReference type="SAM" id="Phobius"/>
    </source>
</evidence>
<dbReference type="Gene3D" id="1.10.260.40">
    <property type="entry name" value="lambda repressor-like DNA-binding domains"/>
    <property type="match status" value="1"/>
</dbReference>
<dbReference type="CDD" id="cd00093">
    <property type="entry name" value="HTH_XRE"/>
    <property type="match status" value="1"/>
</dbReference>
<keyword evidence="2" id="KW-0812">Transmembrane</keyword>
<dbReference type="InterPro" id="IPR010982">
    <property type="entry name" value="Lambda_DNA-bd_dom_sf"/>
</dbReference>
<dbReference type="InterPro" id="IPR001387">
    <property type="entry name" value="Cro/C1-type_HTH"/>
</dbReference>
<dbReference type="RefSeq" id="WP_172693306.1">
    <property type="nucleotide sequence ID" value="NZ_MG973074.1"/>
</dbReference>
<geneLocation type="plasmid" evidence="4">
    <name>pHSJD-312</name>
</geneLocation>
<feature type="transmembrane region" description="Helical" evidence="2">
    <location>
        <begin position="125"/>
        <end position="143"/>
    </location>
</feature>
<dbReference type="SMART" id="SM00530">
    <property type="entry name" value="HTH_XRE"/>
    <property type="match status" value="1"/>
</dbReference>
<feature type="domain" description="HTH cro/C1-type" evidence="3">
    <location>
        <begin position="7"/>
        <end position="61"/>
    </location>
</feature>
<keyword evidence="2" id="KW-0472">Membrane</keyword>
<name>A0A386JBZ3_CLODI</name>
<reference evidence="4" key="1">
    <citation type="journal article" date="2018" name="Sci. Rep.">
        <title>Novel Clade C-I Clostridium difficile strains escape diagnostic tests, differ in pathogenicity potential and carry toxins on extrachromosomal elements.</title>
        <authorList>
            <person name="Ramirez-Vargas G."/>
            <person name="Lopez-Urena D."/>
            <person name="Badilla A."/>
            <person name="Orozco-Aguilar J."/>
            <person name="Murillo T."/>
            <person name="Rojas P."/>
            <person name="Riedel T."/>
            <person name="Overmann J."/>
            <person name="Gonzalez G."/>
            <person name="Chaves-Olarte E."/>
            <person name="Quesada-Gomez C."/>
            <person name="Rodriguez C."/>
        </authorList>
    </citation>
    <scope>NUCLEOTIDE SEQUENCE</scope>
    <source>
        <strain evidence="4">HSJD-312</strain>
        <plasmid evidence="4">pHSJD-312</plasmid>
    </source>
</reference>
<dbReference type="EMBL" id="MG973074">
    <property type="protein sequence ID" value="AYD68698.1"/>
    <property type="molecule type" value="Genomic_DNA"/>
</dbReference>
<feature type="transmembrane region" description="Helical" evidence="2">
    <location>
        <begin position="96"/>
        <end position="119"/>
    </location>
</feature>
<dbReference type="Pfam" id="PF01381">
    <property type="entry name" value="HTH_3"/>
    <property type="match status" value="1"/>
</dbReference>
<evidence type="ECO:0000259" key="3">
    <source>
        <dbReference type="PROSITE" id="PS50943"/>
    </source>
</evidence>
<keyword evidence="2" id="KW-1133">Transmembrane helix</keyword>
<dbReference type="PROSITE" id="PS50943">
    <property type="entry name" value="HTH_CROC1"/>
    <property type="match status" value="1"/>
</dbReference>
<evidence type="ECO:0000256" key="1">
    <source>
        <dbReference type="ARBA" id="ARBA00023125"/>
    </source>
</evidence>
<dbReference type="GO" id="GO:0003677">
    <property type="term" value="F:DNA binding"/>
    <property type="evidence" value="ECO:0007669"/>
    <property type="project" value="UniProtKB-KW"/>
</dbReference>
<keyword evidence="1" id="KW-0238">DNA-binding</keyword>
<dbReference type="AlphaFoldDB" id="A0A386JBZ3"/>
<accession>A0A386JBZ3</accession>
<dbReference type="PANTHER" id="PTHR46558">
    <property type="entry name" value="TRACRIPTIONAL REGULATORY PROTEIN-RELATED-RELATED"/>
    <property type="match status" value="1"/>
</dbReference>
<proteinExistence type="predicted"/>
<keyword evidence="4" id="KW-0614">Plasmid</keyword>
<evidence type="ECO:0000313" key="4">
    <source>
        <dbReference type="EMBL" id="AYD68698.1"/>
    </source>
</evidence>